<gene>
    <name evidence="1" type="ORF">FD754_022675</name>
</gene>
<dbReference type="GO" id="GO:0005739">
    <property type="term" value="C:mitochondrion"/>
    <property type="evidence" value="ECO:0007669"/>
    <property type="project" value="TreeGrafter"/>
</dbReference>
<evidence type="ECO:0008006" key="3">
    <source>
        <dbReference type="Google" id="ProtNLM"/>
    </source>
</evidence>
<feature type="non-terminal residue" evidence="1">
    <location>
        <position position="1"/>
    </location>
</feature>
<accession>A0A5N3V9I0</accession>
<dbReference type="AlphaFoldDB" id="A0A5N3V9I0"/>
<dbReference type="InterPro" id="IPR023393">
    <property type="entry name" value="START-like_dom_sf"/>
</dbReference>
<dbReference type="GO" id="GO:0048039">
    <property type="term" value="F:ubiquinone binding"/>
    <property type="evidence" value="ECO:0007669"/>
    <property type="project" value="InterPro"/>
</dbReference>
<protein>
    <recommendedName>
        <fullName evidence="3">Coenzyme Q-binding protein COQ10 START domain-containing protein</fullName>
    </recommendedName>
</protein>
<evidence type="ECO:0000313" key="1">
    <source>
        <dbReference type="EMBL" id="KAB0345749.1"/>
    </source>
</evidence>
<dbReference type="Proteomes" id="UP000326458">
    <property type="component" value="Unassembled WGS sequence"/>
</dbReference>
<sequence>YLAPCGILMSRTLPLHTSILPKEIYARTFFRITRRIIGCSMQEIYDVVLGMEDYKRFAPWCKKSDAYCADGKLFNHLETVWHFSPDLPEEHVSWYGPETNILRELMLHEVHHT</sequence>
<proteinExistence type="predicted"/>
<reference evidence="1 2" key="1">
    <citation type="submission" date="2019-06" db="EMBL/GenBank/DDBJ databases">
        <title>Discovery of a novel chromosome fission-fusion reversal in muntjac.</title>
        <authorList>
            <person name="Mudd A.B."/>
            <person name="Bredeson J.V."/>
            <person name="Baum R."/>
            <person name="Hockemeyer D."/>
            <person name="Rokhsar D.S."/>
        </authorList>
    </citation>
    <scope>NUCLEOTIDE SEQUENCE [LARGE SCALE GENOMIC DNA]</scope>
    <source>
        <strain evidence="1">UTSW_UCB_Mm</strain>
        <tissue evidence="1">Fibroblast cell line</tissue>
    </source>
</reference>
<comment type="caution">
    <text evidence="1">The sequence shown here is derived from an EMBL/GenBank/DDBJ whole genome shotgun (WGS) entry which is preliminary data.</text>
</comment>
<dbReference type="PANTHER" id="PTHR12901">
    <property type="entry name" value="SPERM PROTEIN HOMOLOG"/>
    <property type="match status" value="1"/>
</dbReference>
<dbReference type="InterPro" id="IPR044996">
    <property type="entry name" value="COQ10-like"/>
</dbReference>
<dbReference type="EMBL" id="VCEA01000003">
    <property type="protein sequence ID" value="KAB0345749.1"/>
    <property type="molecule type" value="Genomic_DNA"/>
</dbReference>
<organism evidence="1 2">
    <name type="scientific">Muntiacus muntjak</name>
    <name type="common">Barking deer</name>
    <name type="synonym">Indian muntjac</name>
    <dbReference type="NCBI Taxonomy" id="9888"/>
    <lineage>
        <taxon>Eukaryota</taxon>
        <taxon>Metazoa</taxon>
        <taxon>Chordata</taxon>
        <taxon>Craniata</taxon>
        <taxon>Vertebrata</taxon>
        <taxon>Euteleostomi</taxon>
        <taxon>Mammalia</taxon>
        <taxon>Eutheria</taxon>
        <taxon>Laurasiatheria</taxon>
        <taxon>Artiodactyla</taxon>
        <taxon>Ruminantia</taxon>
        <taxon>Pecora</taxon>
        <taxon>Cervidae</taxon>
        <taxon>Muntiacinae</taxon>
        <taxon>Muntiacus</taxon>
    </lineage>
</organism>
<keyword evidence="2" id="KW-1185">Reference proteome</keyword>
<evidence type="ECO:0000313" key="2">
    <source>
        <dbReference type="Proteomes" id="UP000326458"/>
    </source>
</evidence>
<dbReference type="GO" id="GO:0045333">
    <property type="term" value="P:cellular respiration"/>
    <property type="evidence" value="ECO:0007669"/>
    <property type="project" value="InterPro"/>
</dbReference>
<dbReference type="Gene3D" id="3.30.530.20">
    <property type="match status" value="1"/>
</dbReference>
<name>A0A5N3V9I0_MUNMU</name>
<dbReference type="PANTHER" id="PTHR12901:SF9">
    <property type="entry name" value="COENZYME Q-BINDING PROTEIN COQ10 HOMOLOG B, MITOCHONDRIAL"/>
    <property type="match status" value="1"/>
</dbReference>